<proteinExistence type="predicted"/>
<evidence type="ECO:0000256" key="1">
    <source>
        <dbReference type="SAM" id="Phobius"/>
    </source>
</evidence>
<dbReference type="EMBL" id="QRJS01000070">
    <property type="protein sequence ID" value="RHH38555.1"/>
    <property type="molecule type" value="Genomic_DNA"/>
</dbReference>
<dbReference type="EMBL" id="QSJG01000008">
    <property type="protein sequence ID" value="RHD55839.1"/>
    <property type="molecule type" value="Genomic_DNA"/>
</dbReference>
<gene>
    <name evidence="3" type="ORF">DW204_14805</name>
    <name evidence="2" type="ORF">DW789_05900</name>
</gene>
<feature type="transmembrane region" description="Helical" evidence="1">
    <location>
        <begin position="37"/>
        <end position="56"/>
    </location>
</feature>
<evidence type="ECO:0000313" key="2">
    <source>
        <dbReference type="EMBL" id="RHD55839.1"/>
    </source>
</evidence>
<dbReference type="Proteomes" id="UP000284998">
    <property type="component" value="Unassembled WGS sequence"/>
</dbReference>
<protein>
    <submittedName>
        <fullName evidence="3">Uncharacterized protein</fullName>
    </submittedName>
</protein>
<feature type="transmembrane region" description="Helical" evidence="1">
    <location>
        <begin position="68"/>
        <end position="92"/>
    </location>
</feature>
<dbReference type="RefSeq" id="WP_118164165.1">
    <property type="nucleotide sequence ID" value="NZ_JAQCSP010000011.1"/>
</dbReference>
<evidence type="ECO:0000313" key="4">
    <source>
        <dbReference type="Proteomes" id="UP000284361"/>
    </source>
</evidence>
<sequence length="126" mass="14192">MKLTDKRIWKFEAAMLLCGVATVCVEALNYGISLFYLIGQLLIYPLCFCIGGVATWKVSKTGKVWQLIGYSMLFSFITYNLFAIALYPIFGIPFASSAYLSLVGCFALFSVLPVVICCYAYRWMEK</sequence>
<dbReference type="AlphaFoldDB" id="A0A414WPN2"/>
<dbReference type="Proteomes" id="UP000284361">
    <property type="component" value="Unassembled WGS sequence"/>
</dbReference>
<name>A0A414WPN2_9BACT</name>
<keyword evidence="1" id="KW-0812">Transmembrane</keyword>
<keyword evidence="1" id="KW-0472">Membrane</keyword>
<reference evidence="4 5" key="1">
    <citation type="submission" date="2018-08" db="EMBL/GenBank/DDBJ databases">
        <title>A genome reference for cultivated species of the human gut microbiota.</title>
        <authorList>
            <person name="Zou Y."/>
            <person name="Xue W."/>
            <person name="Luo G."/>
        </authorList>
    </citation>
    <scope>NUCLEOTIDE SEQUENCE [LARGE SCALE GENOMIC DNA]</scope>
    <source>
        <strain evidence="3 5">AM17-44</strain>
        <strain evidence="2 4">AM31-10</strain>
    </source>
</reference>
<comment type="caution">
    <text evidence="3">The sequence shown here is derived from an EMBL/GenBank/DDBJ whole genome shotgun (WGS) entry which is preliminary data.</text>
</comment>
<accession>A0A414WPN2</accession>
<evidence type="ECO:0000313" key="5">
    <source>
        <dbReference type="Proteomes" id="UP000284998"/>
    </source>
</evidence>
<organism evidence="3 5">
    <name type="scientific">Phocaeicola plebeius</name>
    <dbReference type="NCBI Taxonomy" id="310297"/>
    <lineage>
        <taxon>Bacteria</taxon>
        <taxon>Pseudomonadati</taxon>
        <taxon>Bacteroidota</taxon>
        <taxon>Bacteroidia</taxon>
        <taxon>Bacteroidales</taxon>
        <taxon>Bacteroidaceae</taxon>
        <taxon>Phocaeicola</taxon>
    </lineage>
</organism>
<evidence type="ECO:0000313" key="3">
    <source>
        <dbReference type="EMBL" id="RHH38555.1"/>
    </source>
</evidence>
<keyword evidence="1" id="KW-1133">Transmembrane helix</keyword>
<feature type="transmembrane region" description="Helical" evidence="1">
    <location>
        <begin position="98"/>
        <end position="121"/>
    </location>
</feature>